<comment type="caution">
    <text evidence="6">The sequence shown here is derived from an EMBL/GenBank/DDBJ whole genome shotgun (WGS) entry which is preliminary data.</text>
</comment>
<keyword evidence="4" id="KW-0479">Metal-binding</keyword>
<dbReference type="GO" id="GO:0008397">
    <property type="term" value="F:sterol 12-alpha-hydroxylase activity"/>
    <property type="evidence" value="ECO:0007669"/>
    <property type="project" value="TreeGrafter"/>
</dbReference>
<keyword evidence="3" id="KW-0444">Lipid biosynthesis</keyword>
<dbReference type="Pfam" id="PF00067">
    <property type="entry name" value="p450"/>
    <property type="match status" value="1"/>
</dbReference>
<evidence type="ECO:0000313" key="6">
    <source>
        <dbReference type="EMBL" id="CAB1437774.1"/>
    </source>
</evidence>
<dbReference type="Gene3D" id="1.10.630.10">
    <property type="entry name" value="Cytochrome P450"/>
    <property type="match status" value="1"/>
</dbReference>
<dbReference type="PANTHER" id="PTHR24306:SF0">
    <property type="entry name" value="7-ALPHA-HYDROXYCHOLEST-4-EN-3-ONE 12-ALPHA-HYDROXYLASE"/>
    <property type="match status" value="1"/>
</dbReference>
<evidence type="ECO:0000256" key="4">
    <source>
        <dbReference type="ARBA" id="ARBA00022723"/>
    </source>
</evidence>
<keyword evidence="3" id="KW-0443">Lipid metabolism</keyword>
<dbReference type="InterPro" id="IPR002403">
    <property type="entry name" value="Cyt_P450_E_grp-IV"/>
</dbReference>
<gene>
    <name evidence="6" type="ORF">PLEPLA_LOCUS25786</name>
</gene>
<name>A0A9N7UVV2_PLEPL</name>
<evidence type="ECO:0000256" key="3">
    <source>
        <dbReference type="ARBA" id="ARBA00022516"/>
    </source>
</evidence>
<keyword evidence="5" id="KW-0408">Iron</keyword>
<evidence type="ECO:0000256" key="2">
    <source>
        <dbReference type="ARBA" id="ARBA00010617"/>
    </source>
</evidence>
<comment type="subcellular location">
    <subcellularLocation>
        <location evidence="1">Endoplasmic reticulum membrane</location>
        <topology evidence="1">Single-pass membrane protein</topology>
    </subcellularLocation>
</comment>
<dbReference type="EMBL" id="CADEAL010002068">
    <property type="protein sequence ID" value="CAB1437774.1"/>
    <property type="molecule type" value="Genomic_DNA"/>
</dbReference>
<keyword evidence="7" id="KW-1185">Reference proteome</keyword>
<dbReference type="InterPro" id="IPR036396">
    <property type="entry name" value="Cyt_P450_sf"/>
</dbReference>
<evidence type="ECO:0000256" key="1">
    <source>
        <dbReference type="ARBA" id="ARBA00004389"/>
    </source>
</evidence>
<comment type="similarity">
    <text evidence="2">Belongs to the cytochrome P450 family.</text>
</comment>
<sequence>MGLLLPLLLALLSCLIGGLYLLGVFRRHRSGEPPLDKGLIPWLGHVLEFRRNTLKFIERMKQKHGDVFTVQLGGCYITFLQDPLSFGAFVKESKEKLDNLPFVKQLSRRVFGYVSQVDYRTLLQASSNKYLQGEGLKVLTQAMMDNLENLMSHEIGSAADESSWKEDGLFMYSYNILFRAGYLSLYGNASPKSEEVEEKAKEKDRAESEALFKEFRKYDQLFPDLAYGVLSPRERLETKRLLELFWKTLSVQKMKMKNNVSGWIRDNAQYREENDMKESMINRFMFALLWASQGNTGPVSFWLLLFLMKHPEAMKAVKEEIDKVLKESGQEVRLGGPSINLTYEMLKETPILDSALEETLRLCVAPVLSRSVIQDMTLKMADGREYFLRKGDRLAMFPYSAVQTDPELHPDPHSFKYDRFLNPDGSKKTEFYKNGQKMKQVVFLVLAYFEIELKNPEEKIPEFDFSRWGFGSMQPNREGFMKKYLSLRLKSSTTVDSRVAEGCSRSLSIHPGGQHAASRFSCIAEERAWLPQHIFSSHQRPEETSSPFKLYNFLAATQCPTGKDFEPASEHTGPQ</sequence>
<protein>
    <submittedName>
        <fullName evidence="6">Uncharacterized protein</fullName>
    </submittedName>
</protein>
<evidence type="ECO:0000313" key="7">
    <source>
        <dbReference type="Proteomes" id="UP001153269"/>
    </source>
</evidence>
<dbReference type="InterPro" id="IPR001128">
    <property type="entry name" value="Cyt_P450"/>
</dbReference>
<organism evidence="6 7">
    <name type="scientific">Pleuronectes platessa</name>
    <name type="common">European plaice</name>
    <dbReference type="NCBI Taxonomy" id="8262"/>
    <lineage>
        <taxon>Eukaryota</taxon>
        <taxon>Metazoa</taxon>
        <taxon>Chordata</taxon>
        <taxon>Craniata</taxon>
        <taxon>Vertebrata</taxon>
        <taxon>Euteleostomi</taxon>
        <taxon>Actinopterygii</taxon>
        <taxon>Neopterygii</taxon>
        <taxon>Teleostei</taxon>
        <taxon>Neoteleostei</taxon>
        <taxon>Acanthomorphata</taxon>
        <taxon>Carangaria</taxon>
        <taxon>Pleuronectiformes</taxon>
        <taxon>Pleuronectoidei</taxon>
        <taxon>Pleuronectidae</taxon>
        <taxon>Pleuronectes</taxon>
    </lineage>
</organism>
<dbReference type="PANTHER" id="PTHR24306">
    <property type="match status" value="1"/>
</dbReference>
<dbReference type="GO" id="GO:0020037">
    <property type="term" value="F:heme binding"/>
    <property type="evidence" value="ECO:0007669"/>
    <property type="project" value="InterPro"/>
</dbReference>
<dbReference type="GO" id="GO:0005789">
    <property type="term" value="C:endoplasmic reticulum membrane"/>
    <property type="evidence" value="ECO:0007669"/>
    <property type="project" value="UniProtKB-SubCell"/>
</dbReference>
<proteinExistence type="inferred from homology"/>
<reference evidence="6" key="1">
    <citation type="submission" date="2020-03" db="EMBL/GenBank/DDBJ databases">
        <authorList>
            <person name="Weist P."/>
        </authorList>
    </citation>
    <scope>NUCLEOTIDE SEQUENCE</scope>
</reference>
<dbReference type="GO" id="GO:0005506">
    <property type="term" value="F:iron ion binding"/>
    <property type="evidence" value="ECO:0007669"/>
    <property type="project" value="InterPro"/>
</dbReference>
<dbReference type="AlphaFoldDB" id="A0A9N7UVV2"/>
<dbReference type="Proteomes" id="UP001153269">
    <property type="component" value="Unassembled WGS sequence"/>
</dbReference>
<evidence type="ECO:0000256" key="5">
    <source>
        <dbReference type="ARBA" id="ARBA00023004"/>
    </source>
</evidence>
<dbReference type="PRINTS" id="PR00465">
    <property type="entry name" value="EP450IV"/>
</dbReference>
<dbReference type="SUPFAM" id="SSF48264">
    <property type="entry name" value="Cytochrome P450"/>
    <property type="match status" value="1"/>
</dbReference>
<accession>A0A9N7UVV2</accession>